<proteinExistence type="predicted"/>
<sequence>MNNGMEHGGYNYNSSSNVTKSIFGNNSLTISTMLIRENLDFHGDNDRVVSDEFVHWVEEILKGNEHSFAPRRFLRVVSESIGPLGGMRRLVDIVRTEMLSIKDSPREARNDSIDHKIEIYREKRLSIYRPFANMNRP</sequence>
<reference evidence="1" key="1">
    <citation type="submission" date="2023-10" db="EMBL/GenBank/DDBJ databases">
        <title>Genome assembly of Pristionchus species.</title>
        <authorList>
            <person name="Yoshida K."/>
            <person name="Sommer R.J."/>
        </authorList>
    </citation>
    <scope>NUCLEOTIDE SEQUENCE</scope>
    <source>
        <strain evidence="1">RS5133</strain>
    </source>
</reference>
<organism evidence="1 2">
    <name type="scientific">Pristionchus fissidentatus</name>
    <dbReference type="NCBI Taxonomy" id="1538716"/>
    <lineage>
        <taxon>Eukaryota</taxon>
        <taxon>Metazoa</taxon>
        <taxon>Ecdysozoa</taxon>
        <taxon>Nematoda</taxon>
        <taxon>Chromadorea</taxon>
        <taxon>Rhabditida</taxon>
        <taxon>Rhabditina</taxon>
        <taxon>Diplogasteromorpha</taxon>
        <taxon>Diplogasteroidea</taxon>
        <taxon>Neodiplogasteridae</taxon>
        <taxon>Pristionchus</taxon>
    </lineage>
</organism>
<evidence type="ECO:0000313" key="2">
    <source>
        <dbReference type="Proteomes" id="UP001432322"/>
    </source>
</evidence>
<dbReference type="EMBL" id="BTSY01000005">
    <property type="protein sequence ID" value="GMT29009.1"/>
    <property type="molecule type" value="Genomic_DNA"/>
</dbReference>
<protein>
    <submittedName>
        <fullName evidence="1">Uncharacterized protein</fullName>
    </submittedName>
</protein>
<comment type="caution">
    <text evidence="1">The sequence shown here is derived from an EMBL/GenBank/DDBJ whole genome shotgun (WGS) entry which is preliminary data.</text>
</comment>
<keyword evidence="2" id="KW-1185">Reference proteome</keyword>
<evidence type="ECO:0000313" key="1">
    <source>
        <dbReference type="EMBL" id="GMT29009.1"/>
    </source>
</evidence>
<gene>
    <name evidence="1" type="ORF">PFISCL1PPCAC_20306</name>
</gene>
<accession>A0AAV5WE58</accession>
<dbReference type="Proteomes" id="UP001432322">
    <property type="component" value="Unassembled WGS sequence"/>
</dbReference>
<feature type="non-terminal residue" evidence="1">
    <location>
        <position position="137"/>
    </location>
</feature>
<dbReference type="AlphaFoldDB" id="A0AAV5WE58"/>
<name>A0AAV5WE58_9BILA</name>